<accession>A0A543NA20</accession>
<dbReference type="Proteomes" id="UP000317422">
    <property type="component" value="Unassembled WGS sequence"/>
</dbReference>
<comment type="caution">
    <text evidence="2">The sequence shown here is derived from an EMBL/GenBank/DDBJ whole genome shotgun (WGS) entry which is preliminary data.</text>
</comment>
<protein>
    <submittedName>
        <fullName evidence="2">Uncharacterized protein</fullName>
    </submittedName>
</protein>
<feature type="region of interest" description="Disordered" evidence="1">
    <location>
        <begin position="29"/>
        <end position="63"/>
    </location>
</feature>
<sequence>MSTAELTSTPGEEFLEIIADLEGEGLLPPVHAKLDPISDDPRPVEEREPAEEDTEEIEEIDWP</sequence>
<keyword evidence="3" id="KW-1185">Reference proteome</keyword>
<gene>
    <name evidence="2" type="ORF">FHX37_4031</name>
</gene>
<feature type="compositionally biased region" description="Basic and acidic residues" evidence="1">
    <location>
        <begin position="32"/>
        <end position="47"/>
    </location>
</feature>
<feature type="compositionally biased region" description="Acidic residues" evidence="1">
    <location>
        <begin position="48"/>
        <end position="63"/>
    </location>
</feature>
<reference evidence="2 3" key="1">
    <citation type="submission" date="2019-06" db="EMBL/GenBank/DDBJ databases">
        <title>Sequencing the genomes of 1000 actinobacteria strains.</title>
        <authorList>
            <person name="Klenk H.-P."/>
        </authorList>
    </citation>
    <scope>NUCLEOTIDE SEQUENCE [LARGE SCALE GENOMIC DNA]</scope>
    <source>
        <strain evidence="2 3">DSM 45015</strain>
    </source>
</reference>
<dbReference type="RefSeq" id="WP_141925691.1">
    <property type="nucleotide sequence ID" value="NZ_VFQC01000002.1"/>
</dbReference>
<organism evidence="2 3">
    <name type="scientific">Haloactinospora alba</name>
    <dbReference type="NCBI Taxonomy" id="405555"/>
    <lineage>
        <taxon>Bacteria</taxon>
        <taxon>Bacillati</taxon>
        <taxon>Actinomycetota</taxon>
        <taxon>Actinomycetes</taxon>
        <taxon>Streptosporangiales</taxon>
        <taxon>Nocardiopsidaceae</taxon>
        <taxon>Haloactinospora</taxon>
    </lineage>
</organism>
<evidence type="ECO:0000256" key="1">
    <source>
        <dbReference type="SAM" id="MobiDB-lite"/>
    </source>
</evidence>
<name>A0A543NA20_9ACTN</name>
<evidence type="ECO:0000313" key="3">
    <source>
        <dbReference type="Proteomes" id="UP000317422"/>
    </source>
</evidence>
<dbReference type="EMBL" id="VFQC01000002">
    <property type="protein sequence ID" value="TQN28672.1"/>
    <property type="molecule type" value="Genomic_DNA"/>
</dbReference>
<dbReference type="AlphaFoldDB" id="A0A543NA20"/>
<proteinExistence type="predicted"/>
<evidence type="ECO:0000313" key="2">
    <source>
        <dbReference type="EMBL" id="TQN28672.1"/>
    </source>
</evidence>